<dbReference type="Proteomes" id="UP000278475">
    <property type="component" value="Unassembled WGS sequence"/>
</dbReference>
<keyword evidence="2" id="KW-0547">Nucleotide-binding</keyword>
<evidence type="ECO:0000313" key="8">
    <source>
        <dbReference type="Proteomes" id="UP000272051"/>
    </source>
</evidence>
<dbReference type="EMBL" id="QMQV01000029">
    <property type="protein sequence ID" value="RLE49606.1"/>
    <property type="molecule type" value="Genomic_DNA"/>
</dbReference>
<dbReference type="Pfam" id="PF03029">
    <property type="entry name" value="ATP_bind_1"/>
    <property type="match status" value="1"/>
</dbReference>
<dbReference type="InterPro" id="IPR003593">
    <property type="entry name" value="AAA+_ATPase"/>
</dbReference>
<dbReference type="InterPro" id="IPR004130">
    <property type="entry name" value="Gpn"/>
</dbReference>
<evidence type="ECO:0000256" key="2">
    <source>
        <dbReference type="ARBA" id="ARBA00022741"/>
    </source>
</evidence>
<dbReference type="Gene3D" id="3.40.50.300">
    <property type="entry name" value="P-loop containing nucleotide triphosphate hydrolases"/>
    <property type="match status" value="1"/>
</dbReference>
<dbReference type="EMBL" id="QMQX01000059">
    <property type="protein sequence ID" value="RLE52287.1"/>
    <property type="molecule type" value="Genomic_DNA"/>
</dbReference>
<comment type="caution">
    <text evidence="6">The sequence shown here is derived from an EMBL/GenBank/DDBJ whole genome shotgun (WGS) entry which is preliminary data.</text>
</comment>
<dbReference type="SUPFAM" id="SSF52540">
    <property type="entry name" value="P-loop containing nucleoside triphosphate hydrolases"/>
    <property type="match status" value="1"/>
</dbReference>
<dbReference type="PANTHER" id="PTHR21231:SF8">
    <property type="entry name" value="GPN-LOOP GTPASE 1"/>
    <property type="match status" value="1"/>
</dbReference>
<evidence type="ECO:0000256" key="3">
    <source>
        <dbReference type="ARBA" id="ARBA00022801"/>
    </source>
</evidence>
<evidence type="ECO:0000259" key="5">
    <source>
        <dbReference type="SMART" id="SM00382"/>
    </source>
</evidence>
<sequence>MHFVFILGTAGSGKSTLTDVLSEKLEDWDFDVVTLNLDPGVSWLPYAPDVDIRDYINIDAIMRDYQLGPNGALVAAVDMSINKVNEIKEELEQYNPDIVLVDTPGQMELFAYRNSGLIISSALTQGDFSIVFLVDSIFANRASDFLSALLLSSSIQSRFQVPQINAVSKIDILPKETAEKLNKWVDEPETLLEELISEEEGLRRELAQTFFASLRELNLLSAFYTISSVTGEGLDELMAEIQRIFTRGETLR</sequence>
<keyword evidence="3" id="KW-0378">Hydrolase</keyword>
<organism evidence="6 9">
    <name type="scientific">Thermoproteota archaeon</name>
    <dbReference type="NCBI Taxonomy" id="2056631"/>
    <lineage>
        <taxon>Archaea</taxon>
        <taxon>Thermoproteota</taxon>
    </lineage>
</organism>
<dbReference type="GO" id="GO:0003924">
    <property type="term" value="F:GTPase activity"/>
    <property type="evidence" value="ECO:0007669"/>
    <property type="project" value="TreeGrafter"/>
</dbReference>
<feature type="domain" description="AAA+ ATPase" evidence="5">
    <location>
        <begin position="1"/>
        <end position="165"/>
    </location>
</feature>
<evidence type="ECO:0000313" key="9">
    <source>
        <dbReference type="Proteomes" id="UP000278475"/>
    </source>
</evidence>
<reference evidence="8 9" key="1">
    <citation type="submission" date="2018-06" db="EMBL/GenBank/DDBJ databases">
        <title>Extensive metabolic versatility and redundancy in microbially diverse, dynamic hydrothermal sediments.</title>
        <authorList>
            <person name="Dombrowski N."/>
            <person name="Teske A."/>
            <person name="Baker B.J."/>
        </authorList>
    </citation>
    <scope>NUCLEOTIDE SEQUENCE [LARGE SCALE GENOMIC DNA]</scope>
    <source>
        <strain evidence="7">B34_G17</strain>
        <strain evidence="6">B66_G16</strain>
    </source>
</reference>
<proteinExistence type="inferred from homology"/>
<keyword evidence="4" id="KW-0342">GTP-binding</keyword>
<dbReference type="PANTHER" id="PTHR21231">
    <property type="entry name" value="XPA-BINDING PROTEIN 1-RELATED"/>
    <property type="match status" value="1"/>
</dbReference>
<dbReference type="SMART" id="SM00382">
    <property type="entry name" value="AAA"/>
    <property type="match status" value="1"/>
</dbReference>
<evidence type="ECO:0000256" key="1">
    <source>
        <dbReference type="ARBA" id="ARBA00005290"/>
    </source>
</evidence>
<name>A0A497ER64_9CREN</name>
<evidence type="ECO:0000313" key="6">
    <source>
        <dbReference type="EMBL" id="RLE49606.1"/>
    </source>
</evidence>
<dbReference type="Proteomes" id="UP000272051">
    <property type="component" value="Unassembled WGS sequence"/>
</dbReference>
<comment type="similarity">
    <text evidence="1">Belongs to the GPN-loop GTPase family.</text>
</comment>
<dbReference type="AlphaFoldDB" id="A0A497ER64"/>
<evidence type="ECO:0000256" key="4">
    <source>
        <dbReference type="ARBA" id="ARBA00023134"/>
    </source>
</evidence>
<dbReference type="NCBIfam" id="NF010340">
    <property type="entry name" value="PRK13768.1-2"/>
    <property type="match status" value="1"/>
</dbReference>
<dbReference type="InterPro" id="IPR027417">
    <property type="entry name" value="P-loop_NTPase"/>
</dbReference>
<accession>A0A497ER64</accession>
<evidence type="ECO:0000313" key="7">
    <source>
        <dbReference type="EMBL" id="RLE52287.1"/>
    </source>
</evidence>
<gene>
    <name evidence="6" type="ORF">DRJ31_04335</name>
    <name evidence="7" type="ORF">DRJ33_04180</name>
</gene>
<dbReference type="GO" id="GO:0005525">
    <property type="term" value="F:GTP binding"/>
    <property type="evidence" value="ECO:0007669"/>
    <property type="project" value="UniProtKB-KW"/>
</dbReference>
<protein>
    <submittedName>
        <fullName evidence="6">GTPase</fullName>
    </submittedName>
</protein>